<evidence type="ECO:0000313" key="1">
    <source>
        <dbReference type="EMBL" id="MDG4721145.1"/>
    </source>
</evidence>
<accession>A0ABT6GGD5</accession>
<organism evidence="1 2">
    <name type="scientific">Thalassospira aquimaris</name>
    <dbReference type="NCBI Taxonomy" id="3037796"/>
    <lineage>
        <taxon>Bacteria</taxon>
        <taxon>Pseudomonadati</taxon>
        <taxon>Pseudomonadota</taxon>
        <taxon>Alphaproteobacteria</taxon>
        <taxon>Rhodospirillales</taxon>
        <taxon>Thalassospiraceae</taxon>
        <taxon>Thalassospira</taxon>
    </lineage>
</organism>
<dbReference type="Proteomes" id="UP001529180">
    <property type="component" value="Unassembled WGS sequence"/>
</dbReference>
<sequence>MVEFATRSGYDRRQAEISAAERLKRAAQMQDQQFENAQQDRARADALDAAERQYYSAQMGGGPSATQKLVSVAAQQPSGTDTDFRTAGFNPNAAPAASAAQTLAATARQSRSVNPADYFGNVHGGGKILAGIEKFQRQREDDAERNAVTAFRNGDWALFDHFQKQANLKLPASDLERAKTDSRFRMNMGNAALASEIYKANPKQAAGFLMAYMDAATNNPSGNPQDFVVQAAQRVGPPADKPNWTLKQLSDGAMVRINENSGDVVPLTMNDGTGKTIPVKGTGKTTKDLLFQVKLDAYKKAFPAASETDALAFANGDITLGSDPKTRATYFKIAADLLKDDVNSMSMSVAEKQQLLDQMATDMMGEAGNPYQRRGTMDVPNREAQAGNVAGRDQDNPAQVATQAEFDALPSGAYYVNPADGATYRKN</sequence>
<protein>
    <submittedName>
        <fullName evidence="1">Uncharacterized protein</fullName>
    </submittedName>
</protein>
<reference evidence="1 2" key="1">
    <citation type="submission" date="2023-03" db="EMBL/GenBank/DDBJ databases">
        <title>Strain FZY0004 represents a novel species in the genus Thalassospira isolated from seawater.</title>
        <authorList>
            <person name="Fu Z.-Y."/>
        </authorList>
    </citation>
    <scope>NUCLEOTIDE SEQUENCE [LARGE SCALE GENOMIC DNA]</scope>
    <source>
        <strain evidence="1 2">FZY0004</strain>
    </source>
</reference>
<evidence type="ECO:0000313" key="2">
    <source>
        <dbReference type="Proteomes" id="UP001529180"/>
    </source>
</evidence>
<name>A0ABT6GGD5_9PROT</name>
<keyword evidence="2" id="KW-1185">Reference proteome</keyword>
<dbReference type="EMBL" id="JARSBO010000010">
    <property type="protein sequence ID" value="MDG4721145.1"/>
    <property type="molecule type" value="Genomic_DNA"/>
</dbReference>
<proteinExistence type="predicted"/>
<comment type="caution">
    <text evidence="1">The sequence shown here is derived from an EMBL/GenBank/DDBJ whole genome shotgun (WGS) entry which is preliminary data.</text>
</comment>
<gene>
    <name evidence="1" type="ORF">P7680_19220</name>
</gene>
<dbReference type="RefSeq" id="WP_278006947.1">
    <property type="nucleotide sequence ID" value="NZ_JARSBO010000010.1"/>
</dbReference>